<dbReference type="EC" id="1.8.4.8" evidence="3"/>
<evidence type="ECO:0000256" key="12">
    <source>
        <dbReference type="ARBA" id="ARBA00082553"/>
    </source>
</evidence>
<evidence type="ECO:0000256" key="8">
    <source>
        <dbReference type="ARBA" id="ARBA00023192"/>
    </source>
</evidence>
<dbReference type="GO" id="GO:0019344">
    <property type="term" value="P:cysteine biosynthetic process"/>
    <property type="evidence" value="ECO:0007669"/>
    <property type="project" value="UniProtKB-KW"/>
</dbReference>
<comment type="pathway">
    <text evidence="1">Sulfur metabolism; hydrogen sulfide biosynthesis; sulfite from sulfate: step 3/3.</text>
</comment>
<keyword evidence="4" id="KW-0028">Amino-acid biosynthesis</keyword>
<dbReference type="GO" id="GO:0019379">
    <property type="term" value="P:sulfate assimilation, phosphoadenylyl sulfate reduction by phosphoadenylyl-sulfate reductase (thioredoxin)"/>
    <property type="evidence" value="ECO:0007669"/>
    <property type="project" value="InterPro"/>
</dbReference>
<dbReference type="GO" id="GO:0005737">
    <property type="term" value="C:cytoplasm"/>
    <property type="evidence" value="ECO:0007669"/>
    <property type="project" value="TreeGrafter"/>
</dbReference>
<evidence type="ECO:0000256" key="11">
    <source>
        <dbReference type="ARBA" id="ARBA00082472"/>
    </source>
</evidence>
<evidence type="ECO:0000256" key="6">
    <source>
        <dbReference type="ARBA" id="ARBA00023002"/>
    </source>
</evidence>
<protein>
    <recommendedName>
        <fullName evidence="3">phosphoadenylyl-sulfate reductase (thioredoxin)</fullName>
        <ecNumber evidence="3">1.8.4.8</ecNumber>
    </recommendedName>
    <alternativeName>
        <fullName evidence="10">3'-phosphoadenylylsulfate reductase</fullName>
    </alternativeName>
    <alternativeName>
        <fullName evidence="12">PAPS reductase, thioredoxin dependent</fullName>
    </alternativeName>
    <alternativeName>
        <fullName evidence="11">PAdoPS reductase</fullName>
    </alternativeName>
</protein>
<dbReference type="GO" id="GO:0009086">
    <property type="term" value="P:methionine biosynthetic process"/>
    <property type="evidence" value="ECO:0007669"/>
    <property type="project" value="UniProtKB-KW"/>
</dbReference>
<dbReference type="InterPro" id="IPR011800">
    <property type="entry name" value="PAPS_reductase_CysH"/>
</dbReference>
<dbReference type="InParanoid" id="A0A136JAB6"/>
<keyword evidence="5" id="KW-0521">NADP</keyword>
<dbReference type="Proteomes" id="UP000070501">
    <property type="component" value="Unassembled WGS sequence"/>
</dbReference>
<feature type="compositionally biased region" description="Low complexity" evidence="13">
    <location>
        <begin position="1"/>
        <end position="15"/>
    </location>
</feature>
<dbReference type="FunFam" id="3.40.50.620:FF:000151">
    <property type="entry name" value="Phosphoadenosine phosphosulfate reductase"/>
    <property type="match status" value="1"/>
</dbReference>
<feature type="compositionally biased region" description="Low complexity" evidence="13">
    <location>
        <begin position="26"/>
        <end position="41"/>
    </location>
</feature>
<dbReference type="HAMAP" id="MF_00063">
    <property type="entry name" value="CysH"/>
    <property type="match status" value="1"/>
</dbReference>
<keyword evidence="6" id="KW-0560">Oxidoreductase</keyword>
<gene>
    <name evidence="15" type="ORF">Micbo1qcDRAFT_159125</name>
</gene>
<comment type="catalytic activity">
    <reaction evidence="9">
        <text>[thioredoxin]-disulfide + sulfite + adenosine 3',5'-bisphosphate + 2 H(+) = [thioredoxin]-dithiol + 3'-phosphoadenylyl sulfate</text>
        <dbReference type="Rhea" id="RHEA:11724"/>
        <dbReference type="Rhea" id="RHEA-COMP:10698"/>
        <dbReference type="Rhea" id="RHEA-COMP:10700"/>
        <dbReference type="ChEBI" id="CHEBI:15378"/>
        <dbReference type="ChEBI" id="CHEBI:17359"/>
        <dbReference type="ChEBI" id="CHEBI:29950"/>
        <dbReference type="ChEBI" id="CHEBI:50058"/>
        <dbReference type="ChEBI" id="CHEBI:58339"/>
        <dbReference type="ChEBI" id="CHEBI:58343"/>
        <dbReference type="EC" id="1.8.4.8"/>
    </reaction>
</comment>
<dbReference type="NCBIfam" id="TIGR02057">
    <property type="entry name" value="PAPS_reductase"/>
    <property type="match status" value="1"/>
</dbReference>
<dbReference type="CDD" id="cd23945">
    <property type="entry name" value="PAPS_reductase"/>
    <property type="match status" value="1"/>
</dbReference>
<keyword evidence="8" id="KW-0198">Cysteine biosynthesis</keyword>
<dbReference type="Gene3D" id="3.40.50.620">
    <property type="entry name" value="HUPs"/>
    <property type="match status" value="1"/>
</dbReference>
<keyword evidence="16" id="KW-1185">Reference proteome</keyword>
<dbReference type="Pfam" id="PF01507">
    <property type="entry name" value="PAPS_reduct"/>
    <property type="match status" value="1"/>
</dbReference>
<evidence type="ECO:0000256" key="2">
    <source>
        <dbReference type="ARBA" id="ARBA00009732"/>
    </source>
</evidence>
<sequence length="321" mass="35787">MDTSTSTQTSSCASSPVMRPVKEGSDSGYASAASSTTSSTNSLPQVALTKMHLEHLNKQMARMTALDRLRFATVMFPNLYQSTAFGLTGLVTMDMLAKIQAESPAAPSIGTIFLDTLYHFKETYDLIDRVKAKFPHLAIHIYRPDGVETTAQFEEQYGEGLYDMADELYDWIAKVEPQQRAYAELKVAAVLTGRRRSQGGARDSISYIEVDNETGIVKINPLMDWTFGQVKSYIDEHDIPYNVLLDQGYKSVGDWHSTSPVSETEDERAGRWKGRAKTECGIHNKQSRYAQFLSQQQQSSEPAKLSAALEKVERGQQISVM</sequence>
<dbReference type="InterPro" id="IPR014729">
    <property type="entry name" value="Rossmann-like_a/b/a_fold"/>
</dbReference>
<dbReference type="OrthoDB" id="7869097at2759"/>
<evidence type="ECO:0000256" key="3">
    <source>
        <dbReference type="ARBA" id="ARBA00013096"/>
    </source>
</evidence>
<evidence type="ECO:0000256" key="7">
    <source>
        <dbReference type="ARBA" id="ARBA00023167"/>
    </source>
</evidence>
<feature type="domain" description="Phosphoadenosine phosphosulphate reductase" evidence="14">
    <location>
        <begin position="79"/>
        <end position="260"/>
    </location>
</feature>
<evidence type="ECO:0000256" key="9">
    <source>
        <dbReference type="ARBA" id="ARBA00052536"/>
    </source>
</evidence>
<dbReference type="PANTHER" id="PTHR46509:SF1">
    <property type="entry name" value="PHOSPHOADENOSINE PHOSPHOSULFATE REDUCTASE"/>
    <property type="match status" value="1"/>
</dbReference>
<comment type="similarity">
    <text evidence="2">Belongs to the PAPS reductase family. CysH subfamily.</text>
</comment>
<evidence type="ECO:0000256" key="13">
    <source>
        <dbReference type="SAM" id="MobiDB-lite"/>
    </source>
</evidence>
<dbReference type="NCBIfam" id="TIGR00434">
    <property type="entry name" value="cysH"/>
    <property type="match status" value="1"/>
</dbReference>
<dbReference type="STRING" id="196109.A0A136JAB6"/>
<evidence type="ECO:0000259" key="14">
    <source>
        <dbReference type="Pfam" id="PF01507"/>
    </source>
</evidence>
<dbReference type="AlphaFoldDB" id="A0A136JAB6"/>
<dbReference type="SUPFAM" id="SSF52402">
    <property type="entry name" value="Adenine nucleotide alpha hydrolases-like"/>
    <property type="match status" value="1"/>
</dbReference>
<dbReference type="EMBL" id="KQ964247">
    <property type="protein sequence ID" value="KXJ94129.1"/>
    <property type="molecule type" value="Genomic_DNA"/>
</dbReference>
<accession>A0A136JAB6</accession>
<evidence type="ECO:0000256" key="5">
    <source>
        <dbReference type="ARBA" id="ARBA00022857"/>
    </source>
</evidence>
<reference evidence="16" key="1">
    <citation type="submission" date="2016-02" db="EMBL/GenBank/DDBJ databases">
        <title>Draft genome sequence of Microdochium bolleyi, a fungal endophyte of beachgrass.</title>
        <authorList>
            <consortium name="DOE Joint Genome Institute"/>
            <person name="David A.S."/>
            <person name="May G."/>
            <person name="Haridas S."/>
            <person name="Lim J."/>
            <person name="Wang M."/>
            <person name="Labutti K."/>
            <person name="Lipzen A."/>
            <person name="Barry K."/>
            <person name="Grigoriev I.V."/>
        </authorList>
    </citation>
    <scope>NUCLEOTIDE SEQUENCE [LARGE SCALE GENOMIC DNA]</scope>
    <source>
        <strain evidence="16">J235TASD1</strain>
    </source>
</reference>
<dbReference type="InterPro" id="IPR002500">
    <property type="entry name" value="PAPS_reduct_dom"/>
</dbReference>
<dbReference type="InterPro" id="IPR004511">
    <property type="entry name" value="PAPS/APS_Rdtase"/>
</dbReference>
<feature type="region of interest" description="Disordered" evidence="13">
    <location>
        <begin position="1"/>
        <end position="41"/>
    </location>
</feature>
<proteinExistence type="inferred from homology"/>
<evidence type="ECO:0000256" key="10">
    <source>
        <dbReference type="ARBA" id="ARBA00078053"/>
    </source>
</evidence>
<evidence type="ECO:0000256" key="4">
    <source>
        <dbReference type="ARBA" id="ARBA00022605"/>
    </source>
</evidence>
<dbReference type="NCBIfam" id="NF002537">
    <property type="entry name" value="PRK02090.1"/>
    <property type="match status" value="1"/>
</dbReference>
<evidence type="ECO:0000313" key="16">
    <source>
        <dbReference type="Proteomes" id="UP000070501"/>
    </source>
</evidence>
<dbReference type="FunCoup" id="A0A136JAB6">
    <property type="interactions" value="605"/>
</dbReference>
<organism evidence="15 16">
    <name type="scientific">Microdochium bolleyi</name>
    <dbReference type="NCBI Taxonomy" id="196109"/>
    <lineage>
        <taxon>Eukaryota</taxon>
        <taxon>Fungi</taxon>
        <taxon>Dikarya</taxon>
        <taxon>Ascomycota</taxon>
        <taxon>Pezizomycotina</taxon>
        <taxon>Sordariomycetes</taxon>
        <taxon>Xylariomycetidae</taxon>
        <taxon>Xylariales</taxon>
        <taxon>Microdochiaceae</taxon>
        <taxon>Microdochium</taxon>
    </lineage>
</organism>
<keyword evidence="7" id="KW-0486">Methionine biosynthesis</keyword>
<feature type="region of interest" description="Disordered" evidence="13">
    <location>
        <begin position="255"/>
        <end position="275"/>
    </location>
</feature>
<evidence type="ECO:0000313" key="15">
    <source>
        <dbReference type="EMBL" id="KXJ94129.1"/>
    </source>
</evidence>
<dbReference type="PANTHER" id="PTHR46509">
    <property type="entry name" value="PHOSPHOADENOSINE PHOSPHOSULFATE REDUCTASE"/>
    <property type="match status" value="1"/>
</dbReference>
<dbReference type="GO" id="GO:0004604">
    <property type="term" value="F:phosphoadenylyl-sulfate reductase (thioredoxin) activity"/>
    <property type="evidence" value="ECO:0007669"/>
    <property type="project" value="UniProtKB-EC"/>
</dbReference>
<name>A0A136JAB6_9PEZI</name>
<evidence type="ECO:0000256" key="1">
    <source>
        <dbReference type="ARBA" id="ARBA00004848"/>
    </source>
</evidence>